<keyword evidence="12" id="KW-1185">Reference proteome</keyword>
<evidence type="ECO:0000256" key="8">
    <source>
        <dbReference type="HAMAP-Rule" id="MF_00148"/>
    </source>
</evidence>
<dbReference type="PANTHER" id="PTHR11264">
    <property type="entry name" value="URACIL-DNA GLYCOSYLASE"/>
    <property type="match status" value="1"/>
</dbReference>
<dbReference type="Pfam" id="PF03167">
    <property type="entry name" value="UDG"/>
    <property type="match status" value="1"/>
</dbReference>
<accession>A0ABP7XJ58</accession>
<comment type="similarity">
    <text evidence="3 8">Belongs to the uracil-DNA glycosylase (UDG) superfamily. UNG family.</text>
</comment>
<comment type="caution">
    <text evidence="11">The sequence shown here is derived from an EMBL/GenBank/DDBJ whole genome shotgun (WGS) entry which is preliminary data.</text>
</comment>
<dbReference type="EMBL" id="BAAAZH010000013">
    <property type="protein sequence ID" value="GAA4118352.1"/>
    <property type="molecule type" value="Genomic_DNA"/>
</dbReference>
<evidence type="ECO:0000256" key="1">
    <source>
        <dbReference type="ARBA" id="ARBA00001400"/>
    </source>
</evidence>
<dbReference type="InterPro" id="IPR018085">
    <property type="entry name" value="Ura-DNA_Glyclase_AS"/>
</dbReference>
<evidence type="ECO:0000259" key="10">
    <source>
        <dbReference type="SMART" id="SM00986"/>
    </source>
</evidence>
<dbReference type="Gene3D" id="3.40.470.10">
    <property type="entry name" value="Uracil-DNA glycosylase-like domain"/>
    <property type="match status" value="1"/>
</dbReference>
<evidence type="ECO:0000256" key="5">
    <source>
        <dbReference type="ARBA" id="ARBA00022763"/>
    </source>
</evidence>
<dbReference type="InterPro" id="IPR036895">
    <property type="entry name" value="Uracil-DNA_glycosylase-like_sf"/>
</dbReference>
<organism evidence="11 12">
    <name type="scientific">Nocardioides fonticola</name>
    <dbReference type="NCBI Taxonomy" id="450363"/>
    <lineage>
        <taxon>Bacteria</taxon>
        <taxon>Bacillati</taxon>
        <taxon>Actinomycetota</taxon>
        <taxon>Actinomycetes</taxon>
        <taxon>Propionibacteriales</taxon>
        <taxon>Nocardioidaceae</taxon>
        <taxon>Nocardioides</taxon>
    </lineage>
</organism>
<evidence type="ECO:0000256" key="9">
    <source>
        <dbReference type="PROSITE-ProRule" id="PRU10072"/>
    </source>
</evidence>
<dbReference type="CDD" id="cd10027">
    <property type="entry name" value="UDG-F1-like"/>
    <property type="match status" value="1"/>
</dbReference>
<dbReference type="EC" id="3.2.2.27" evidence="4 8"/>
<feature type="active site" description="Proton acceptor" evidence="8 9">
    <location>
        <position position="71"/>
    </location>
</feature>
<dbReference type="SMART" id="SM00987">
    <property type="entry name" value="UreE_C"/>
    <property type="match status" value="1"/>
</dbReference>
<dbReference type="NCBIfam" id="NF003588">
    <property type="entry name" value="PRK05254.1-1"/>
    <property type="match status" value="1"/>
</dbReference>
<comment type="subcellular location">
    <subcellularLocation>
        <location evidence="8">Cytoplasm</location>
    </subcellularLocation>
</comment>
<keyword evidence="5 8" id="KW-0227">DNA damage</keyword>
<evidence type="ECO:0000313" key="12">
    <source>
        <dbReference type="Proteomes" id="UP001501495"/>
    </source>
</evidence>
<name>A0ABP7XJ58_9ACTN</name>
<feature type="domain" description="Uracil-DNA glycosylase-like" evidence="10">
    <location>
        <begin position="56"/>
        <end position="215"/>
    </location>
</feature>
<dbReference type="InterPro" id="IPR005122">
    <property type="entry name" value="Uracil-DNA_glycosylase-like"/>
</dbReference>
<evidence type="ECO:0000256" key="7">
    <source>
        <dbReference type="ARBA" id="ARBA00023204"/>
    </source>
</evidence>
<keyword evidence="6 8" id="KW-0378">Hydrolase</keyword>
<reference evidence="12" key="1">
    <citation type="journal article" date="2019" name="Int. J. Syst. Evol. Microbiol.">
        <title>The Global Catalogue of Microorganisms (GCM) 10K type strain sequencing project: providing services to taxonomists for standard genome sequencing and annotation.</title>
        <authorList>
            <consortium name="The Broad Institute Genomics Platform"/>
            <consortium name="The Broad Institute Genome Sequencing Center for Infectious Disease"/>
            <person name="Wu L."/>
            <person name="Ma J."/>
        </authorList>
    </citation>
    <scope>NUCLEOTIDE SEQUENCE [LARGE SCALE GENOMIC DNA]</scope>
    <source>
        <strain evidence="12">JCM 16703</strain>
    </source>
</reference>
<evidence type="ECO:0000256" key="4">
    <source>
        <dbReference type="ARBA" id="ARBA00012030"/>
    </source>
</evidence>
<evidence type="ECO:0000256" key="2">
    <source>
        <dbReference type="ARBA" id="ARBA00002631"/>
    </source>
</evidence>
<evidence type="ECO:0000256" key="3">
    <source>
        <dbReference type="ARBA" id="ARBA00008184"/>
    </source>
</evidence>
<evidence type="ECO:0000313" key="11">
    <source>
        <dbReference type="EMBL" id="GAA4118352.1"/>
    </source>
</evidence>
<sequence>MSALAGLVDKGLMSPDWATALAPVDERIAAMGRFLREEIAAGRGYLPAGEHVLRAFRRPMSEVRVLIVGQDPYPTPGHPIGLSFAVDPHVRPIPRSLTNIYTELRDDLGIATPSHGDLTAWADAGVLLLNRVLTVRPGEPASHRGKGWEEVTECAIRALVARGGPLAAILWGRDAQSLVPTLGGVPYVASAHPSPLSASRGFFGSRPFSRVNALLTEQGGSGVAWQLPME</sequence>
<proteinExistence type="inferred from homology"/>
<dbReference type="HAMAP" id="MF_00148">
    <property type="entry name" value="UDG"/>
    <property type="match status" value="1"/>
</dbReference>
<gene>
    <name evidence="8" type="primary">ung</name>
    <name evidence="11" type="ORF">GCM10022215_19840</name>
</gene>
<dbReference type="RefSeq" id="WP_344733194.1">
    <property type="nucleotide sequence ID" value="NZ_BAAAZH010000013.1"/>
</dbReference>
<dbReference type="PROSITE" id="PS00130">
    <property type="entry name" value="U_DNA_GLYCOSYLASE"/>
    <property type="match status" value="1"/>
</dbReference>
<dbReference type="SMART" id="SM00986">
    <property type="entry name" value="UDG"/>
    <property type="match status" value="1"/>
</dbReference>
<comment type="catalytic activity">
    <reaction evidence="1 8">
        <text>Hydrolyzes single-stranded DNA or mismatched double-stranded DNA and polynucleotides, releasing free uracil.</text>
        <dbReference type="EC" id="3.2.2.27"/>
    </reaction>
</comment>
<dbReference type="NCBIfam" id="NF003592">
    <property type="entry name" value="PRK05254.1-5"/>
    <property type="match status" value="1"/>
</dbReference>
<dbReference type="PANTHER" id="PTHR11264:SF0">
    <property type="entry name" value="URACIL-DNA GLYCOSYLASE"/>
    <property type="match status" value="1"/>
</dbReference>
<comment type="function">
    <text evidence="2 8">Excises uracil residues from the DNA which can arise as a result of misincorporation of dUMP residues by DNA polymerase or due to deamination of cytosine.</text>
</comment>
<dbReference type="SUPFAM" id="SSF52141">
    <property type="entry name" value="Uracil-DNA glycosylase-like"/>
    <property type="match status" value="1"/>
</dbReference>
<keyword evidence="8" id="KW-0963">Cytoplasm</keyword>
<keyword evidence="7 8" id="KW-0234">DNA repair</keyword>
<evidence type="ECO:0000256" key="6">
    <source>
        <dbReference type="ARBA" id="ARBA00022801"/>
    </source>
</evidence>
<protein>
    <recommendedName>
        <fullName evidence="4 8">Uracil-DNA glycosylase</fullName>
        <shortName evidence="8">UDG</shortName>
        <ecNumber evidence="4 8">3.2.2.27</ecNumber>
    </recommendedName>
</protein>
<dbReference type="Proteomes" id="UP001501495">
    <property type="component" value="Unassembled WGS sequence"/>
</dbReference>
<dbReference type="InterPro" id="IPR002043">
    <property type="entry name" value="UDG_fam1"/>
</dbReference>